<keyword evidence="4" id="KW-0812">Transmembrane</keyword>
<comment type="caution">
    <text evidence="5">The sequence shown here is derived from an EMBL/GenBank/DDBJ whole genome shotgun (WGS) entry which is preliminary data.</text>
</comment>
<dbReference type="GO" id="GO:0016757">
    <property type="term" value="F:glycosyltransferase activity"/>
    <property type="evidence" value="ECO:0007669"/>
    <property type="project" value="UniProtKB-KW"/>
</dbReference>
<evidence type="ECO:0000313" key="6">
    <source>
        <dbReference type="Proteomes" id="UP001589774"/>
    </source>
</evidence>
<proteinExistence type="inferred from homology"/>
<evidence type="ECO:0000256" key="4">
    <source>
        <dbReference type="SAM" id="Phobius"/>
    </source>
</evidence>
<sequence>MIFFFWFCLALIAYTFVGYGLLLYIFVRLKEFFVKPRLWEAGERYVPEVTLIVAAYNEEAIIEEKLKNSLAIDYPQDKLHFIFITDGSTDRTLQIVQQFEMVTLMHDAARRGKMAAIKRAMQVVSSEITVFTDANTFLNKEAIRNLVRHYRTPKVGAVAGEKRIALRGSADASAAGEGFYWKYESWLKRLDYAFYSNVGAAGELFSIRTALFPYVEEDTIIDDHMIAMRIAEKGYIIGYEPEAYASEVASENTAEELKRKIRIAAGGMQSILRLPIAANPFKYPMFCFQYISHRVLRWTIVPFLLIIFLLLNILLVIQGQGMFYVVGLFFQLGFYLLALIGMAMERVSLKVKAFFIPYYFCLMNYAVIVGIYRYFSGRQSAIWEKSKRKSDLMLPHHK</sequence>
<keyword evidence="3 5" id="KW-0808">Transferase</keyword>
<dbReference type="PANTHER" id="PTHR43630:SF1">
    <property type="entry name" value="POLY-BETA-1,6-N-ACETYL-D-GLUCOSAMINE SYNTHASE"/>
    <property type="match status" value="1"/>
</dbReference>
<dbReference type="RefSeq" id="WP_130855243.1">
    <property type="nucleotide sequence ID" value="NZ_JBHLWO010000002.1"/>
</dbReference>
<keyword evidence="4" id="KW-1133">Transmembrane helix</keyword>
<reference evidence="5 6" key="1">
    <citation type="submission" date="2024-09" db="EMBL/GenBank/DDBJ databases">
        <authorList>
            <person name="Sun Q."/>
            <person name="Mori K."/>
        </authorList>
    </citation>
    <scope>NUCLEOTIDE SEQUENCE [LARGE SCALE GENOMIC DNA]</scope>
    <source>
        <strain evidence="5 6">CCM 7765</strain>
    </source>
</reference>
<gene>
    <name evidence="5" type="ORF">ACFFI0_17790</name>
</gene>
<feature type="transmembrane region" description="Helical" evidence="4">
    <location>
        <begin position="6"/>
        <end position="27"/>
    </location>
</feature>
<evidence type="ECO:0000256" key="2">
    <source>
        <dbReference type="ARBA" id="ARBA00022676"/>
    </source>
</evidence>
<dbReference type="SUPFAM" id="SSF53448">
    <property type="entry name" value="Nucleotide-diphospho-sugar transferases"/>
    <property type="match status" value="1"/>
</dbReference>
<protein>
    <submittedName>
        <fullName evidence="5">Glycosyltransferase family 2 protein</fullName>
        <ecNumber evidence="5">2.4.-.-</ecNumber>
    </submittedName>
</protein>
<keyword evidence="2 5" id="KW-0328">Glycosyltransferase</keyword>
<comment type="similarity">
    <text evidence="1">Belongs to the glycosyltransferase 2 family.</text>
</comment>
<feature type="transmembrane region" description="Helical" evidence="4">
    <location>
        <begin position="356"/>
        <end position="375"/>
    </location>
</feature>
<name>A0ABV6HNF5_9SPHI</name>
<feature type="transmembrane region" description="Helical" evidence="4">
    <location>
        <begin position="323"/>
        <end position="344"/>
    </location>
</feature>
<dbReference type="Proteomes" id="UP001589774">
    <property type="component" value="Unassembled WGS sequence"/>
</dbReference>
<feature type="transmembrane region" description="Helical" evidence="4">
    <location>
        <begin position="295"/>
        <end position="317"/>
    </location>
</feature>
<evidence type="ECO:0000256" key="3">
    <source>
        <dbReference type="ARBA" id="ARBA00022679"/>
    </source>
</evidence>
<dbReference type="InterPro" id="IPR029044">
    <property type="entry name" value="Nucleotide-diphossugar_trans"/>
</dbReference>
<dbReference type="Gene3D" id="3.90.550.10">
    <property type="entry name" value="Spore Coat Polysaccharide Biosynthesis Protein SpsA, Chain A"/>
    <property type="match status" value="1"/>
</dbReference>
<evidence type="ECO:0000313" key="5">
    <source>
        <dbReference type="EMBL" id="MFC0320182.1"/>
    </source>
</evidence>
<organism evidence="5 6">
    <name type="scientific">Olivibacter oleidegradans</name>
    <dbReference type="NCBI Taxonomy" id="760123"/>
    <lineage>
        <taxon>Bacteria</taxon>
        <taxon>Pseudomonadati</taxon>
        <taxon>Bacteroidota</taxon>
        <taxon>Sphingobacteriia</taxon>
        <taxon>Sphingobacteriales</taxon>
        <taxon>Sphingobacteriaceae</taxon>
        <taxon>Olivibacter</taxon>
    </lineage>
</organism>
<dbReference type="EMBL" id="JBHLWO010000002">
    <property type="protein sequence ID" value="MFC0320182.1"/>
    <property type="molecule type" value="Genomic_DNA"/>
</dbReference>
<dbReference type="CDD" id="cd06439">
    <property type="entry name" value="CESA_like_1"/>
    <property type="match status" value="1"/>
</dbReference>
<keyword evidence="6" id="KW-1185">Reference proteome</keyword>
<accession>A0ABV6HNF5</accession>
<dbReference type="PANTHER" id="PTHR43630">
    <property type="entry name" value="POLY-BETA-1,6-N-ACETYL-D-GLUCOSAMINE SYNTHASE"/>
    <property type="match status" value="1"/>
</dbReference>
<keyword evidence="4" id="KW-0472">Membrane</keyword>
<dbReference type="EC" id="2.4.-.-" evidence="5"/>
<evidence type="ECO:0000256" key="1">
    <source>
        <dbReference type="ARBA" id="ARBA00006739"/>
    </source>
</evidence>
<dbReference type="Pfam" id="PF13641">
    <property type="entry name" value="Glyco_tranf_2_3"/>
    <property type="match status" value="1"/>
</dbReference>